<evidence type="ECO:0000313" key="2">
    <source>
        <dbReference type="Proteomes" id="UP001183390"/>
    </source>
</evidence>
<protein>
    <recommendedName>
        <fullName evidence="3">PASTA domain-containing protein</fullName>
    </recommendedName>
</protein>
<keyword evidence="2" id="KW-1185">Reference proteome</keyword>
<comment type="caution">
    <text evidence="1">The sequence shown here is derived from an EMBL/GenBank/DDBJ whole genome shotgun (WGS) entry which is preliminary data.</text>
</comment>
<organism evidence="1 2">
    <name type="scientific">Nocardiopsis lambiniae</name>
    <dbReference type="NCBI Taxonomy" id="3075539"/>
    <lineage>
        <taxon>Bacteria</taxon>
        <taxon>Bacillati</taxon>
        <taxon>Actinomycetota</taxon>
        <taxon>Actinomycetes</taxon>
        <taxon>Streptosporangiales</taxon>
        <taxon>Nocardiopsidaceae</taxon>
        <taxon>Nocardiopsis</taxon>
    </lineage>
</organism>
<name>A0ABU2M9U6_9ACTN</name>
<gene>
    <name evidence="1" type="ORF">RM479_10040</name>
</gene>
<sequence>MGTPRRGAERGRARVCPGHGPAGPPVADIVVEDGFVTARLLRADAEPADYRAEFAEYGVDARIVFEPVSPGMVGELVHLDTDAGTESLEEGGGIEVEEPLGECSIEDGCPAVVRIPVGHPTPVVIGFGREARPDEPYSMSQAANAPGEPLEGVALEGVTVGEIRTVLVERGLDVGFYIASPPEGAEGYGENEMAVLSEGEVGDDRIVADVILESPGGVYIELEP</sequence>
<reference evidence="2" key="1">
    <citation type="submission" date="2023-07" db="EMBL/GenBank/DDBJ databases">
        <title>30 novel species of actinomycetes from the DSMZ collection.</title>
        <authorList>
            <person name="Nouioui I."/>
        </authorList>
    </citation>
    <scope>NUCLEOTIDE SEQUENCE [LARGE SCALE GENOMIC DNA]</scope>
    <source>
        <strain evidence="2">DSM 44743</strain>
    </source>
</reference>
<evidence type="ECO:0008006" key="3">
    <source>
        <dbReference type="Google" id="ProtNLM"/>
    </source>
</evidence>
<dbReference type="Proteomes" id="UP001183390">
    <property type="component" value="Unassembled WGS sequence"/>
</dbReference>
<proteinExistence type="predicted"/>
<accession>A0ABU2M9U6</accession>
<evidence type="ECO:0000313" key="1">
    <source>
        <dbReference type="EMBL" id="MDT0328746.1"/>
    </source>
</evidence>
<dbReference type="RefSeq" id="WP_311511569.1">
    <property type="nucleotide sequence ID" value="NZ_JAVREP010000005.1"/>
</dbReference>
<dbReference type="EMBL" id="JAVREP010000005">
    <property type="protein sequence ID" value="MDT0328746.1"/>
    <property type="molecule type" value="Genomic_DNA"/>
</dbReference>